<evidence type="ECO:0000256" key="3">
    <source>
        <dbReference type="ARBA" id="ARBA00009561"/>
    </source>
</evidence>
<dbReference type="InterPro" id="IPR021149">
    <property type="entry name" value="OligosaccharylTrfase_OST3/OST6"/>
</dbReference>
<dbReference type="GO" id="GO:0008250">
    <property type="term" value="C:oligosaccharyltransferase complex"/>
    <property type="evidence" value="ECO:0007669"/>
    <property type="project" value="TreeGrafter"/>
</dbReference>
<comment type="function">
    <text evidence="1">Subunit of the oligosaccharyl transferase (OST) complex that catalyzes the initial transfer of a defined glycan (Glc(3)Man(9)GlcNAc(2) in eukaryotes) from the lipid carrier dolichol-pyrophosphate to an asparagine residue within an Asn-X-Ser/Thr consensus motif in nascent polypeptide chains, the first step in protein N-glycosylation. N-glycosylation occurs cotranslationally and the complex associates with the Sec61 complex at the channel-forming translocon complex that mediates protein translocation across the endoplasmic reticulum (ER). All subunits are required for a maximal enzyme activity.</text>
</comment>
<feature type="transmembrane region" description="Helical" evidence="9">
    <location>
        <begin position="172"/>
        <end position="190"/>
    </location>
</feature>
<evidence type="ECO:0000256" key="9">
    <source>
        <dbReference type="SAM" id="Phobius"/>
    </source>
</evidence>
<keyword evidence="8 9" id="KW-0472">Membrane</keyword>
<evidence type="ECO:0000313" key="11">
    <source>
        <dbReference type="WBParaSite" id="MCU_003594-RA"/>
    </source>
</evidence>
<dbReference type="WBParaSite" id="MCU_003594-RA">
    <property type="protein sequence ID" value="MCU_003594-RA"/>
    <property type="gene ID" value="MCU_003594"/>
</dbReference>
<sequence length="317" mass="35762">MLKVFFVVCLFFVFIRASTSRSHEKLLDDKLLEIINLPKKDGLIDLDLNIFERYVVSSPRNYSFVFVVGTRVAKCEPCKPAMDSLSNIALQWQRDNMYSPKIFFGFIDFALSMELISLLEIATAPYVFHYGPLQPYGSYDKTNKPQVLTSPDMLAEWISKISNVKVKASKQLDFSAFAAGTVVILLVAIISKVKWLRNSKFLAVMSLMFICTMCSGCMWVSIHSMPFISTQGGKVVYFIPENRAQLGFECLLVMLFYTMTSGGIVFLTNKCPSLRHRGFVYAGGIVIGVVMSVLGFNQMAEYYSMKAGYLPYHISLL</sequence>
<keyword evidence="5 10" id="KW-0732">Signal</keyword>
<comment type="similarity">
    <text evidence="3">Belongs to the OST3/OST6 family.</text>
</comment>
<evidence type="ECO:0000256" key="5">
    <source>
        <dbReference type="ARBA" id="ARBA00022729"/>
    </source>
</evidence>
<evidence type="ECO:0000256" key="10">
    <source>
        <dbReference type="SAM" id="SignalP"/>
    </source>
</evidence>
<feature type="transmembrane region" description="Helical" evidence="9">
    <location>
        <begin position="279"/>
        <end position="300"/>
    </location>
</feature>
<evidence type="ECO:0000256" key="6">
    <source>
        <dbReference type="ARBA" id="ARBA00022824"/>
    </source>
</evidence>
<proteinExistence type="inferred from homology"/>
<feature type="transmembrane region" description="Helical" evidence="9">
    <location>
        <begin position="202"/>
        <end position="222"/>
    </location>
</feature>
<keyword evidence="4 9" id="KW-0812">Transmembrane</keyword>
<feature type="chain" id="PRO_5024460047" evidence="10">
    <location>
        <begin position="18"/>
        <end position="317"/>
    </location>
</feature>
<dbReference type="PANTHER" id="PTHR12692:SF0">
    <property type="entry name" value="GH11935P"/>
    <property type="match status" value="1"/>
</dbReference>
<dbReference type="GO" id="GO:0018279">
    <property type="term" value="P:protein N-linked glycosylation via asparagine"/>
    <property type="evidence" value="ECO:0007669"/>
    <property type="project" value="TreeGrafter"/>
</dbReference>
<protein>
    <submittedName>
        <fullName evidence="11">Magnesium transporter protein 1</fullName>
    </submittedName>
</protein>
<accession>A0A5K3EWP1</accession>
<dbReference type="PANTHER" id="PTHR12692">
    <property type="entry name" value="DOLICHYL-DIPHOSPHOOLIGOSACCHARIDE--PROTEIN GLYCOSYLTRANSFERASE-RELATED"/>
    <property type="match status" value="1"/>
</dbReference>
<reference evidence="11" key="1">
    <citation type="submission" date="2019-11" db="UniProtKB">
        <authorList>
            <consortium name="WormBaseParasite"/>
        </authorList>
    </citation>
    <scope>IDENTIFICATION</scope>
</reference>
<dbReference type="AlphaFoldDB" id="A0A5K3EWP1"/>
<evidence type="ECO:0000256" key="2">
    <source>
        <dbReference type="ARBA" id="ARBA00004477"/>
    </source>
</evidence>
<evidence type="ECO:0000256" key="7">
    <source>
        <dbReference type="ARBA" id="ARBA00022989"/>
    </source>
</evidence>
<comment type="subcellular location">
    <subcellularLocation>
        <location evidence="2">Endoplasmic reticulum membrane</location>
        <topology evidence="2">Multi-pass membrane protein</topology>
    </subcellularLocation>
</comment>
<dbReference type="Gene3D" id="3.40.30.10">
    <property type="entry name" value="Glutaredoxin"/>
    <property type="match status" value="1"/>
</dbReference>
<keyword evidence="6" id="KW-0256">Endoplasmic reticulum</keyword>
<feature type="transmembrane region" description="Helical" evidence="9">
    <location>
        <begin position="246"/>
        <end position="267"/>
    </location>
</feature>
<evidence type="ECO:0000256" key="1">
    <source>
        <dbReference type="ARBA" id="ARBA00002791"/>
    </source>
</evidence>
<evidence type="ECO:0000256" key="8">
    <source>
        <dbReference type="ARBA" id="ARBA00023136"/>
    </source>
</evidence>
<feature type="signal peptide" evidence="10">
    <location>
        <begin position="1"/>
        <end position="17"/>
    </location>
</feature>
<dbReference type="Pfam" id="PF04756">
    <property type="entry name" value="OST3_OST6"/>
    <property type="match status" value="1"/>
</dbReference>
<name>A0A5K3EWP1_MESCO</name>
<evidence type="ECO:0000256" key="4">
    <source>
        <dbReference type="ARBA" id="ARBA00022692"/>
    </source>
</evidence>
<keyword evidence="7 9" id="KW-1133">Transmembrane helix</keyword>
<organism evidence="11">
    <name type="scientific">Mesocestoides corti</name>
    <name type="common">Flatworm</name>
    <dbReference type="NCBI Taxonomy" id="53468"/>
    <lineage>
        <taxon>Eukaryota</taxon>
        <taxon>Metazoa</taxon>
        <taxon>Spiralia</taxon>
        <taxon>Lophotrochozoa</taxon>
        <taxon>Platyhelminthes</taxon>
        <taxon>Cestoda</taxon>
        <taxon>Eucestoda</taxon>
        <taxon>Cyclophyllidea</taxon>
        <taxon>Mesocestoididae</taxon>
        <taxon>Mesocestoides</taxon>
    </lineage>
</organism>